<keyword evidence="2" id="KW-0238">DNA-binding</keyword>
<dbReference type="Proteomes" id="UP000295075">
    <property type="component" value="Unassembled WGS sequence"/>
</dbReference>
<dbReference type="OrthoDB" id="8680240at2"/>
<dbReference type="GO" id="GO:0003700">
    <property type="term" value="F:DNA-binding transcription factor activity"/>
    <property type="evidence" value="ECO:0007669"/>
    <property type="project" value="InterPro"/>
</dbReference>
<dbReference type="InterPro" id="IPR011711">
    <property type="entry name" value="GntR_C"/>
</dbReference>
<dbReference type="InterPro" id="IPR000524">
    <property type="entry name" value="Tscrpt_reg_HTH_GntR"/>
</dbReference>
<dbReference type="InterPro" id="IPR036390">
    <property type="entry name" value="WH_DNA-bd_sf"/>
</dbReference>
<dbReference type="SMART" id="SM00345">
    <property type="entry name" value="HTH_GNTR"/>
    <property type="match status" value="1"/>
</dbReference>
<proteinExistence type="predicted"/>
<dbReference type="Gene3D" id="1.20.120.530">
    <property type="entry name" value="GntR ligand-binding domain-like"/>
    <property type="match status" value="1"/>
</dbReference>
<keyword evidence="7" id="KW-1185">Reference proteome</keyword>
<dbReference type="CDD" id="cd07377">
    <property type="entry name" value="WHTH_GntR"/>
    <property type="match status" value="1"/>
</dbReference>
<name>A0A4R4PJM8_9ACTN</name>
<gene>
    <name evidence="6" type="ORF">E1261_31365</name>
</gene>
<dbReference type="PROSITE" id="PS50949">
    <property type="entry name" value="HTH_GNTR"/>
    <property type="match status" value="1"/>
</dbReference>
<evidence type="ECO:0000259" key="5">
    <source>
        <dbReference type="PROSITE" id="PS50949"/>
    </source>
</evidence>
<dbReference type="RefSeq" id="WP_132412947.1">
    <property type="nucleotide sequence ID" value="NZ_SMKA01000195.1"/>
</dbReference>
<evidence type="ECO:0000313" key="6">
    <source>
        <dbReference type="EMBL" id="TDC22281.1"/>
    </source>
</evidence>
<dbReference type="PANTHER" id="PTHR43537">
    <property type="entry name" value="TRANSCRIPTIONAL REGULATOR, GNTR FAMILY"/>
    <property type="match status" value="1"/>
</dbReference>
<keyword evidence="3" id="KW-0804">Transcription</keyword>
<dbReference type="InterPro" id="IPR008920">
    <property type="entry name" value="TF_FadR/GntR_C"/>
</dbReference>
<dbReference type="AlphaFoldDB" id="A0A4R4PJM8"/>
<dbReference type="SUPFAM" id="SSF46785">
    <property type="entry name" value="Winged helix' DNA-binding domain"/>
    <property type="match status" value="1"/>
</dbReference>
<evidence type="ECO:0000256" key="2">
    <source>
        <dbReference type="ARBA" id="ARBA00023125"/>
    </source>
</evidence>
<dbReference type="PANTHER" id="PTHR43537:SF41">
    <property type="entry name" value="TRANSCRIPTIONAL REGULATORY PROTEIN"/>
    <property type="match status" value="1"/>
</dbReference>
<sequence>MNGPLELLPGGGRGGRRTLAEHAAAELHQLILSGELPSGTPLRLVELASRLEMSQMPVREGLRRLEALGLVEIIPHRGAWVRDLSLEDLRDTHETRLALESLAVRAAAERFSEADAEKAAAALADHLRLSQAQDLAGARDAHADFHFAVYRASGSQWLPRAIEPVWQNSERYRFGSRLTEAMIEQNRREHQAILDACVARDVDGAETALRNHLAGAFQRITDTMTRRAEGSEHSPSKQQKETSS</sequence>
<feature type="domain" description="HTH gntR-type" evidence="5">
    <location>
        <begin position="17"/>
        <end position="84"/>
    </location>
</feature>
<protein>
    <submittedName>
        <fullName evidence="6">GntR family transcriptional regulator</fullName>
    </submittedName>
</protein>
<dbReference type="SUPFAM" id="SSF48008">
    <property type="entry name" value="GntR ligand-binding domain-like"/>
    <property type="match status" value="1"/>
</dbReference>
<dbReference type="Pfam" id="PF07729">
    <property type="entry name" value="FCD"/>
    <property type="match status" value="1"/>
</dbReference>
<dbReference type="Pfam" id="PF00392">
    <property type="entry name" value="GntR"/>
    <property type="match status" value="1"/>
</dbReference>
<dbReference type="SMART" id="SM00895">
    <property type="entry name" value="FCD"/>
    <property type="match status" value="1"/>
</dbReference>
<feature type="region of interest" description="Disordered" evidence="4">
    <location>
        <begin position="225"/>
        <end position="244"/>
    </location>
</feature>
<evidence type="ECO:0000256" key="3">
    <source>
        <dbReference type="ARBA" id="ARBA00023163"/>
    </source>
</evidence>
<organism evidence="6 7">
    <name type="scientific">Kribbella albertanoniae</name>
    <dbReference type="NCBI Taxonomy" id="1266829"/>
    <lineage>
        <taxon>Bacteria</taxon>
        <taxon>Bacillati</taxon>
        <taxon>Actinomycetota</taxon>
        <taxon>Actinomycetes</taxon>
        <taxon>Propionibacteriales</taxon>
        <taxon>Kribbellaceae</taxon>
        <taxon>Kribbella</taxon>
    </lineage>
</organism>
<accession>A0A4R4PJM8</accession>
<dbReference type="Gene3D" id="1.10.10.10">
    <property type="entry name" value="Winged helix-like DNA-binding domain superfamily/Winged helix DNA-binding domain"/>
    <property type="match status" value="1"/>
</dbReference>
<dbReference type="GO" id="GO:0003677">
    <property type="term" value="F:DNA binding"/>
    <property type="evidence" value="ECO:0007669"/>
    <property type="project" value="UniProtKB-KW"/>
</dbReference>
<evidence type="ECO:0000256" key="1">
    <source>
        <dbReference type="ARBA" id="ARBA00023015"/>
    </source>
</evidence>
<reference evidence="6 7" key="1">
    <citation type="submission" date="2019-03" db="EMBL/GenBank/DDBJ databases">
        <title>Draft genome sequences of novel Actinobacteria.</title>
        <authorList>
            <person name="Sahin N."/>
            <person name="Ay H."/>
            <person name="Saygin H."/>
        </authorList>
    </citation>
    <scope>NUCLEOTIDE SEQUENCE [LARGE SCALE GENOMIC DNA]</scope>
    <source>
        <strain evidence="6 7">JCM 30547</strain>
    </source>
</reference>
<keyword evidence="1" id="KW-0805">Transcription regulation</keyword>
<dbReference type="InterPro" id="IPR036388">
    <property type="entry name" value="WH-like_DNA-bd_sf"/>
</dbReference>
<dbReference type="EMBL" id="SMKA01000195">
    <property type="protein sequence ID" value="TDC22281.1"/>
    <property type="molecule type" value="Genomic_DNA"/>
</dbReference>
<evidence type="ECO:0000313" key="7">
    <source>
        <dbReference type="Proteomes" id="UP000295075"/>
    </source>
</evidence>
<evidence type="ECO:0000256" key="4">
    <source>
        <dbReference type="SAM" id="MobiDB-lite"/>
    </source>
</evidence>
<comment type="caution">
    <text evidence="6">The sequence shown here is derived from an EMBL/GenBank/DDBJ whole genome shotgun (WGS) entry which is preliminary data.</text>
</comment>